<sequence length="241" mass="27082">MIRIEHLTDCPFVSGQRRKLLSDVNLFVPTGRYALLSSTPQFRKPVIDLLGGTRPPLRGTVTTVGRSSWPLGRKGFLRARVTGYQMIRLIASLYHLDVGLAEEFIIDILDDPSLLRERLDHWPVIATQEFSYALAILPSFDIYLIDGFMPRNATRFSRLWQALFEERTAGKTLIFSGIREGQISDYCLSALILDNGALWIENDLEQAIRKYPTTRVGDEFASDVGEFQSSLDGGLDDGLGL</sequence>
<dbReference type="OrthoDB" id="7969812at2"/>
<gene>
    <name evidence="1" type="ORF">DES32_0312</name>
</gene>
<evidence type="ECO:0000313" key="2">
    <source>
        <dbReference type="Proteomes" id="UP000256900"/>
    </source>
</evidence>
<keyword evidence="1" id="KW-0067">ATP-binding</keyword>
<protein>
    <submittedName>
        <fullName evidence="1">Capsular polysaccharide transport system ATP-binding protein</fullName>
    </submittedName>
</protein>
<reference evidence="1 2" key="1">
    <citation type="submission" date="2018-08" db="EMBL/GenBank/DDBJ databases">
        <title>Genomic Encyclopedia of Type Strains, Phase IV (KMG-IV): sequencing the most valuable type-strain genomes for metagenomic binning, comparative biology and taxonomic classification.</title>
        <authorList>
            <person name="Goeker M."/>
        </authorList>
    </citation>
    <scope>NUCLEOTIDE SEQUENCE [LARGE SCALE GENOMIC DNA]</scope>
    <source>
        <strain evidence="1 2">BW863</strain>
    </source>
</reference>
<accession>A0A3D9Z474</accession>
<evidence type="ECO:0000313" key="1">
    <source>
        <dbReference type="EMBL" id="REF89098.1"/>
    </source>
</evidence>
<comment type="caution">
    <text evidence="1">The sequence shown here is derived from an EMBL/GenBank/DDBJ whole genome shotgun (WGS) entry which is preliminary data.</text>
</comment>
<dbReference type="RefSeq" id="WP_115834911.1">
    <property type="nucleotide sequence ID" value="NZ_CP025086.1"/>
</dbReference>
<proteinExistence type="predicted"/>
<dbReference type="Proteomes" id="UP000256900">
    <property type="component" value="Unassembled WGS sequence"/>
</dbReference>
<keyword evidence="2" id="KW-1185">Reference proteome</keyword>
<name>A0A3D9Z474_9HYPH</name>
<dbReference type="GO" id="GO:0005524">
    <property type="term" value="F:ATP binding"/>
    <property type="evidence" value="ECO:0007669"/>
    <property type="project" value="UniProtKB-KW"/>
</dbReference>
<organism evidence="1 2">
    <name type="scientific">Methylovirgula ligni</name>
    <dbReference type="NCBI Taxonomy" id="569860"/>
    <lineage>
        <taxon>Bacteria</taxon>
        <taxon>Pseudomonadati</taxon>
        <taxon>Pseudomonadota</taxon>
        <taxon>Alphaproteobacteria</taxon>
        <taxon>Hyphomicrobiales</taxon>
        <taxon>Beijerinckiaceae</taxon>
        <taxon>Methylovirgula</taxon>
    </lineage>
</organism>
<keyword evidence="1" id="KW-0547">Nucleotide-binding</keyword>
<dbReference type="AlphaFoldDB" id="A0A3D9Z474"/>
<dbReference type="EMBL" id="QUMO01000001">
    <property type="protein sequence ID" value="REF89098.1"/>
    <property type="molecule type" value="Genomic_DNA"/>
</dbReference>